<dbReference type="OrthoDB" id="20368at2759"/>
<dbReference type="GO" id="GO:0000045">
    <property type="term" value="P:autophagosome assembly"/>
    <property type="evidence" value="ECO:0007669"/>
    <property type="project" value="TreeGrafter"/>
</dbReference>
<dbReference type="GO" id="GO:0000423">
    <property type="term" value="P:mitophagy"/>
    <property type="evidence" value="ECO:0007669"/>
    <property type="project" value="TreeGrafter"/>
</dbReference>
<dbReference type="InterPro" id="IPR007243">
    <property type="entry name" value="Atg6/Beclin"/>
</dbReference>
<dbReference type="InterPro" id="IPR038274">
    <property type="entry name" value="Atg6/Beclin_C_sf"/>
</dbReference>
<feature type="non-terminal residue" evidence="5">
    <location>
        <position position="343"/>
    </location>
</feature>
<evidence type="ECO:0000259" key="4">
    <source>
        <dbReference type="Pfam" id="PF04111"/>
    </source>
</evidence>
<reference evidence="5 6" key="1">
    <citation type="submission" date="2016-07" db="EMBL/GenBank/DDBJ databases">
        <title>Pervasive Adenine N6-methylation of Active Genes in Fungi.</title>
        <authorList>
            <consortium name="DOE Joint Genome Institute"/>
            <person name="Mondo S.J."/>
            <person name="Dannebaum R.O."/>
            <person name="Kuo R.C."/>
            <person name="Labutti K."/>
            <person name="Haridas S."/>
            <person name="Kuo A."/>
            <person name="Salamov A."/>
            <person name="Ahrendt S.R."/>
            <person name="Lipzen A."/>
            <person name="Sullivan W."/>
            <person name="Andreopoulos W.B."/>
            <person name="Clum A."/>
            <person name="Lindquist E."/>
            <person name="Daum C."/>
            <person name="Ramamoorthy G.K."/>
            <person name="Gryganskyi A."/>
            <person name="Culley D."/>
            <person name="Magnuson J.K."/>
            <person name="James T.Y."/>
            <person name="O'Malley M.A."/>
            <person name="Stajich J.E."/>
            <person name="Spatafora J.W."/>
            <person name="Visel A."/>
            <person name="Grigoriev I.V."/>
        </authorList>
    </citation>
    <scope>NUCLEOTIDE SEQUENCE [LARGE SCALE GENOMIC DNA]</scope>
    <source>
        <strain evidence="5 6">ATCC 12442</strain>
    </source>
</reference>
<comment type="caution">
    <text evidence="5">The sequence shown here is derived from an EMBL/GenBank/DDBJ whole genome shotgun (WGS) entry which is preliminary data.</text>
</comment>
<dbReference type="Proteomes" id="UP000193922">
    <property type="component" value="Unassembled WGS sequence"/>
</dbReference>
<dbReference type="Gene3D" id="1.10.418.40">
    <property type="entry name" value="Autophagy protein 6/Beclin 1"/>
    <property type="match status" value="1"/>
</dbReference>
<dbReference type="GO" id="GO:0000407">
    <property type="term" value="C:phagophore assembly site"/>
    <property type="evidence" value="ECO:0007669"/>
    <property type="project" value="TreeGrafter"/>
</dbReference>
<dbReference type="GO" id="GO:0034271">
    <property type="term" value="C:phosphatidylinositol 3-kinase complex, class III, type I"/>
    <property type="evidence" value="ECO:0007669"/>
    <property type="project" value="TreeGrafter"/>
</dbReference>
<evidence type="ECO:0000313" key="6">
    <source>
        <dbReference type="Proteomes" id="UP000193922"/>
    </source>
</evidence>
<dbReference type="GO" id="GO:0045324">
    <property type="term" value="P:late endosome to vacuole transport"/>
    <property type="evidence" value="ECO:0007669"/>
    <property type="project" value="TreeGrafter"/>
</dbReference>
<dbReference type="GO" id="GO:0034272">
    <property type="term" value="C:phosphatidylinositol 3-kinase complex, class III, type II"/>
    <property type="evidence" value="ECO:0007669"/>
    <property type="project" value="TreeGrafter"/>
</dbReference>
<dbReference type="PANTHER" id="PTHR12768:SF4">
    <property type="entry name" value="BECLIN-1"/>
    <property type="match status" value="1"/>
</dbReference>
<comment type="similarity">
    <text evidence="1">Belongs to the beclin family.</text>
</comment>
<dbReference type="Pfam" id="PF04111">
    <property type="entry name" value="APG6"/>
    <property type="match status" value="1"/>
</dbReference>
<dbReference type="RefSeq" id="XP_040747482.1">
    <property type="nucleotide sequence ID" value="XM_040886143.1"/>
</dbReference>
<dbReference type="GO" id="GO:0030674">
    <property type="term" value="F:protein-macromolecule adaptor activity"/>
    <property type="evidence" value="ECO:0007669"/>
    <property type="project" value="TreeGrafter"/>
</dbReference>
<keyword evidence="2" id="KW-0175">Coiled coil</keyword>
<feature type="domain" description="Atg6 BARA" evidence="4">
    <location>
        <begin position="201"/>
        <end position="342"/>
    </location>
</feature>
<name>A0A1Y1WL14_9FUNG</name>
<sequence>MSHCKRCKQTVDIDSIIGTLPDAKLLQVQGALNTTTAPTDISRYLSQQFRADQIKRHANGTARQPPEDEESQTSSQADSCIPIQPPAPLHAEQNDMAKTFGVIGRIMDKLDARSMVDHPMCEDCAETMLRLLDREGILDSQLEGLAGQLADLDAESLRLDQLEARTFQEQNEHQQVLERSGREQWALDDRYKKLSAQLMQLQRTNVYNDIFNISVVDNIANINGFRLGGRGSVEWDRDQCCTVARKLNYEFLDYRLIPMGGFSRIERLTDGAAFELFGTGDQYFGRLFQSRKIDSGMVAYLACLDQIAQLIMSLNPQVRVPYRIEQDRIGSVSIKMQFGQDDR</sequence>
<organism evidence="5 6">
    <name type="scientific">Linderina pennispora</name>
    <dbReference type="NCBI Taxonomy" id="61395"/>
    <lineage>
        <taxon>Eukaryota</taxon>
        <taxon>Fungi</taxon>
        <taxon>Fungi incertae sedis</taxon>
        <taxon>Zoopagomycota</taxon>
        <taxon>Kickxellomycotina</taxon>
        <taxon>Kickxellomycetes</taxon>
        <taxon>Kickxellales</taxon>
        <taxon>Kickxellaceae</taxon>
        <taxon>Linderina</taxon>
    </lineage>
</organism>
<dbReference type="GO" id="GO:0006995">
    <property type="term" value="P:cellular response to nitrogen starvation"/>
    <property type="evidence" value="ECO:0007669"/>
    <property type="project" value="TreeGrafter"/>
</dbReference>
<evidence type="ECO:0000313" key="5">
    <source>
        <dbReference type="EMBL" id="ORX74271.1"/>
    </source>
</evidence>
<dbReference type="InterPro" id="IPR040455">
    <property type="entry name" value="Atg6_BARA"/>
</dbReference>
<evidence type="ECO:0000256" key="1">
    <source>
        <dbReference type="ARBA" id="ARBA00005965"/>
    </source>
</evidence>
<dbReference type="STRING" id="61395.A0A1Y1WL14"/>
<evidence type="ECO:0000256" key="3">
    <source>
        <dbReference type="SAM" id="MobiDB-lite"/>
    </source>
</evidence>
<dbReference type="PANTHER" id="PTHR12768">
    <property type="entry name" value="BECLIN 1"/>
    <property type="match status" value="1"/>
</dbReference>
<evidence type="ECO:0000256" key="2">
    <source>
        <dbReference type="SAM" id="Coils"/>
    </source>
</evidence>
<protein>
    <recommendedName>
        <fullName evidence="4">Atg6 BARA domain-containing protein</fullName>
    </recommendedName>
</protein>
<feature type="coiled-coil region" evidence="2">
    <location>
        <begin position="145"/>
        <end position="179"/>
    </location>
</feature>
<gene>
    <name evidence="5" type="ORF">DL89DRAFT_264191</name>
</gene>
<dbReference type="GeneID" id="63802791"/>
<proteinExistence type="inferred from homology"/>
<dbReference type="AlphaFoldDB" id="A0A1Y1WL14"/>
<dbReference type="EMBL" id="MCFD01000001">
    <property type="protein sequence ID" value="ORX74271.1"/>
    <property type="molecule type" value="Genomic_DNA"/>
</dbReference>
<feature type="region of interest" description="Disordered" evidence="3">
    <location>
        <begin position="58"/>
        <end position="92"/>
    </location>
</feature>
<keyword evidence="6" id="KW-1185">Reference proteome</keyword>
<dbReference type="GO" id="GO:0043548">
    <property type="term" value="F:phosphatidylinositol 3-kinase binding"/>
    <property type="evidence" value="ECO:0007669"/>
    <property type="project" value="TreeGrafter"/>
</dbReference>
<accession>A0A1Y1WL14</accession>